<dbReference type="EMBL" id="JAESVB010000008">
    <property type="protein sequence ID" value="MCB8876839.1"/>
    <property type="molecule type" value="Genomic_DNA"/>
</dbReference>
<sequence>MKQIFALLGTTAATLLIATSANAAGCVSGAVVGGVAGHVAHHHAVLGAAAGCVVGHEMNKHEKKKAAEANGQ</sequence>
<dbReference type="RefSeq" id="WP_227322497.1">
    <property type="nucleotide sequence ID" value="NZ_JAESVB010000008.1"/>
</dbReference>
<protein>
    <recommendedName>
        <fullName evidence="4">Glycine zipper 2TM domain-containing protein</fullName>
    </recommendedName>
</protein>
<keyword evidence="3" id="KW-1185">Reference proteome</keyword>
<feature type="signal peptide" evidence="1">
    <location>
        <begin position="1"/>
        <end position="23"/>
    </location>
</feature>
<evidence type="ECO:0000313" key="3">
    <source>
        <dbReference type="Proteomes" id="UP000708298"/>
    </source>
</evidence>
<feature type="chain" id="PRO_5037586602" description="Glycine zipper 2TM domain-containing protein" evidence="1">
    <location>
        <begin position="24"/>
        <end position="72"/>
    </location>
</feature>
<accession>A0A964E064</accession>
<evidence type="ECO:0000256" key="1">
    <source>
        <dbReference type="SAM" id="SignalP"/>
    </source>
</evidence>
<dbReference type="AlphaFoldDB" id="A0A964E064"/>
<evidence type="ECO:0008006" key="4">
    <source>
        <dbReference type="Google" id="ProtNLM"/>
    </source>
</evidence>
<evidence type="ECO:0000313" key="2">
    <source>
        <dbReference type="EMBL" id="MCB8876839.1"/>
    </source>
</evidence>
<comment type="caution">
    <text evidence="2">The sequence shown here is derived from an EMBL/GenBank/DDBJ whole genome shotgun (WGS) entry which is preliminary data.</text>
</comment>
<keyword evidence="1" id="KW-0732">Signal</keyword>
<gene>
    <name evidence="2" type="ORF">ASILVAE211_16725</name>
</gene>
<dbReference type="Proteomes" id="UP000708298">
    <property type="component" value="Unassembled WGS sequence"/>
</dbReference>
<proteinExistence type="predicted"/>
<organism evidence="2 3">
    <name type="scientific">Acidisoma silvae</name>
    <dbReference type="NCBI Taxonomy" id="2802396"/>
    <lineage>
        <taxon>Bacteria</taxon>
        <taxon>Pseudomonadati</taxon>
        <taxon>Pseudomonadota</taxon>
        <taxon>Alphaproteobacteria</taxon>
        <taxon>Acetobacterales</taxon>
        <taxon>Acidocellaceae</taxon>
        <taxon>Acidisoma</taxon>
    </lineage>
</organism>
<reference evidence="2" key="1">
    <citation type="journal article" date="2021" name="Microorganisms">
        <title>Acidisoma silvae sp. nov. and Acidisomacellulosilytica sp. nov., Two Acidophilic Bacteria Isolated from Decaying Wood, Hydrolyzing Cellulose and Producing Poly-3-hydroxybutyrate.</title>
        <authorList>
            <person name="Mieszkin S."/>
            <person name="Pouder E."/>
            <person name="Uroz S."/>
            <person name="Simon-Colin C."/>
            <person name="Alain K."/>
        </authorList>
    </citation>
    <scope>NUCLEOTIDE SEQUENCE</scope>
    <source>
        <strain evidence="2">HW T2.11</strain>
    </source>
</reference>
<name>A0A964E064_9PROT</name>
<reference evidence="2" key="2">
    <citation type="submission" date="2021-01" db="EMBL/GenBank/DDBJ databases">
        <authorList>
            <person name="Mieszkin S."/>
            <person name="Pouder E."/>
            <person name="Alain K."/>
        </authorList>
    </citation>
    <scope>NUCLEOTIDE SEQUENCE</scope>
    <source>
        <strain evidence="2">HW T2.11</strain>
    </source>
</reference>